<protein>
    <submittedName>
        <fullName evidence="3">Col_cuticle_N domain-containing protein</fullName>
    </submittedName>
</protein>
<dbReference type="Proteomes" id="UP000095287">
    <property type="component" value="Unplaced"/>
</dbReference>
<keyword evidence="2" id="KW-1185">Reference proteome</keyword>
<evidence type="ECO:0000313" key="2">
    <source>
        <dbReference type="Proteomes" id="UP000095287"/>
    </source>
</evidence>
<evidence type="ECO:0000313" key="3">
    <source>
        <dbReference type="WBParaSite" id="L893_g2758.t1"/>
    </source>
</evidence>
<feature type="transmembrane region" description="Helical" evidence="1">
    <location>
        <begin position="20"/>
        <end position="41"/>
    </location>
</feature>
<dbReference type="AlphaFoldDB" id="A0A1I7ZM74"/>
<keyword evidence="1" id="KW-1133">Transmembrane helix</keyword>
<accession>A0A1I7ZM74</accession>
<evidence type="ECO:0000256" key="1">
    <source>
        <dbReference type="SAM" id="Phobius"/>
    </source>
</evidence>
<proteinExistence type="predicted"/>
<organism evidence="2 3">
    <name type="scientific">Steinernema glaseri</name>
    <dbReference type="NCBI Taxonomy" id="37863"/>
    <lineage>
        <taxon>Eukaryota</taxon>
        <taxon>Metazoa</taxon>
        <taxon>Ecdysozoa</taxon>
        <taxon>Nematoda</taxon>
        <taxon>Chromadorea</taxon>
        <taxon>Rhabditida</taxon>
        <taxon>Tylenchina</taxon>
        <taxon>Panagrolaimomorpha</taxon>
        <taxon>Strongyloidoidea</taxon>
        <taxon>Steinernematidae</taxon>
        <taxon>Steinernema</taxon>
    </lineage>
</organism>
<keyword evidence="1" id="KW-0812">Transmembrane</keyword>
<name>A0A1I7ZM74_9BILA</name>
<keyword evidence="1" id="KW-0472">Membrane</keyword>
<reference evidence="3" key="1">
    <citation type="submission" date="2016-11" db="UniProtKB">
        <authorList>
            <consortium name="WormBaseParasite"/>
        </authorList>
    </citation>
    <scope>IDENTIFICATION</scope>
</reference>
<dbReference type="WBParaSite" id="L893_g2758.t1">
    <property type="protein sequence ID" value="L893_g2758.t1"/>
    <property type="gene ID" value="L893_g2758"/>
</dbReference>
<sequence>MFSGYESMKDASRSVEYLSFLAVTLLIVAILLCFFWLAGLLRHLKYEYGEMAKQIVNYDASKERKTL</sequence>